<evidence type="ECO:0000313" key="3">
    <source>
        <dbReference type="Proteomes" id="UP000244867"/>
    </source>
</evidence>
<dbReference type="Pfam" id="PF08666">
    <property type="entry name" value="SAF"/>
    <property type="match status" value="1"/>
</dbReference>
<keyword evidence="3" id="KW-1185">Reference proteome</keyword>
<dbReference type="EMBL" id="PYXZ01000001">
    <property type="protein sequence ID" value="PUA82518.1"/>
    <property type="molecule type" value="Genomic_DNA"/>
</dbReference>
<sequence length="205" mass="21116">MLPPVRRTLRTLHRAVLTRRRPLAAVLVAVSVLVALRTTIGPGPPTVEVPVAARDLPAGAVLTPRDATTATWPAGLAPDGLTSAVAGQVLAAPLREGEAITDLRLVGTGLADAHPDLTVLPVRLPDPAVVELLRVGDRIDLSAVDPETGGSSELASNVLVLAIPPPSDSGSGLTGRLVVAGVAPERAKFVAAATLREFLTVQFSR</sequence>
<dbReference type="AlphaFoldDB" id="A0A2R7Z1L7"/>
<dbReference type="InterPro" id="IPR013974">
    <property type="entry name" value="SAF"/>
</dbReference>
<organism evidence="2 3">
    <name type="scientific">Nocardioides currus</name>
    <dbReference type="NCBI Taxonomy" id="2133958"/>
    <lineage>
        <taxon>Bacteria</taxon>
        <taxon>Bacillati</taxon>
        <taxon>Actinomycetota</taxon>
        <taxon>Actinomycetes</taxon>
        <taxon>Propionibacteriales</taxon>
        <taxon>Nocardioidaceae</taxon>
        <taxon>Nocardioides</taxon>
    </lineage>
</organism>
<dbReference type="SMART" id="SM00858">
    <property type="entry name" value="SAF"/>
    <property type="match status" value="1"/>
</dbReference>
<proteinExistence type="predicted"/>
<dbReference type="Proteomes" id="UP000244867">
    <property type="component" value="Unassembled WGS sequence"/>
</dbReference>
<feature type="domain" description="SAF" evidence="1">
    <location>
        <begin position="47"/>
        <end position="106"/>
    </location>
</feature>
<gene>
    <name evidence="2" type="ORF">C7S10_01905</name>
</gene>
<dbReference type="OrthoDB" id="4808509at2"/>
<evidence type="ECO:0000313" key="2">
    <source>
        <dbReference type="EMBL" id="PUA82518.1"/>
    </source>
</evidence>
<comment type="caution">
    <text evidence="2">The sequence shown here is derived from an EMBL/GenBank/DDBJ whole genome shotgun (WGS) entry which is preliminary data.</text>
</comment>
<accession>A0A2R7Z1L7</accession>
<protein>
    <submittedName>
        <fullName evidence="2">Pilus assembly protein CpaB</fullName>
    </submittedName>
</protein>
<dbReference type="RefSeq" id="WP_108342705.1">
    <property type="nucleotide sequence ID" value="NZ_PYXZ01000001.1"/>
</dbReference>
<evidence type="ECO:0000259" key="1">
    <source>
        <dbReference type="SMART" id="SM00858"/>
    </source>
</evidence>
<reference evidence="2 3" key="1">
    <citation type="submission" date="2018-03" db="EMBL/GenBank/DDBJ databases">
        <authorList>
            <person name="Keele B.F."/>
        </authorList>
    </citation>
    <scope>NUCLEOTIDE SEQUENCE [LARGE SCALE GENOMIC DNA]</scope>
    <source>
        <strain evidence="2 3">IB-3</strain>
    </source>
</reference>
<dbReference type="CDD" id="cd11614">
    <property type="entry name" value="SAF_CpaB_FlgA_like"/>
    <property type="match status" value="1"/>
</dbReference>
<name>A0A2R7Z1L7_9ACTN</name>